<comment type="caution">
    <text evidence="1">The sequence shown here is derived from an EMBL/GenBank/DDBJ whole genome shotgun (WGS) entry which is preliminary data.</text>
</comment>
<dbReference type="EMBL" id="LAZR01047133">
    <property type="protein sequence ID" value="KKK94932.1"/>
    <property type="molecule type" value="Genomic_DNA"/>
</dbReference>
<dbReference type="AlphaFoldDB" id="A0A0F8ZM96"/>
<protein>
    <submittedName>
        <fullName evidence="1">Uncharacterized protein</fullName>
    </submittedName>
</protein>
<accession>A0A0F8ZM96</accession>
<proteinExistence type="predicted"/>
<sequence>MTTTAARVKTVRRRAKKRGLRLYKCRGADVVANRALYVLTDDSNRTVFGGSHQLSELTDVEKYLRKEQRNNGEHN</sequence>
<gene>
    <name evidence="1" type="ORF">LCGC14_2677900</name>
</gene>
<evidence type="ECO:0000313" key="1">
    <source>
        <dbReference type="EMBL" id="KKK94932.1"/>
    </source>
</evidence>
<reference evidence="1" key="1">
    <citation type="journal article" date="2015" name="Nature">
        <title>Complex archaea that bridge the gap between prokaryotes and eukaryotes.</title>
        <authorList>
            <person name="Spang A."/>
            <person name="Saw J.H."/>
            <person name="Jorgensen S.L."/>
            <person name="Zaremba-Niedzwiedzka K."/>
            <person name="Martijn J."/>
            <person name="Lind A.E."/>
            <person name="van Eijk R."/>
            <person name="Schleper C."/>
            <person name="Guy L."/>
            <person name="Ettema T.J."/>
        </authorList>
    </citation>
    <scope>NUCLEOTIDE SEQUENCE</scope>
</reference>
<organism evidence="1">
    <name type="scientific">marine sediment metagenome</name>
    <dbReference type="NCBI Taxonomy" id="412755"/>
    <lineage>
        <taxon>unclassified sequences</taxon>
        <taxon>metagenomes</taxon>
        <taxon>ecological metagenomes</taxon>
    </lineage>
</organism>
<name>A0A0F8ZM96_9ZZZZ</name>